<dbReference type="PANTHER" id="PTHR28180:SF2">
    <property type="entry name" value="PEROXISOMAL PROTEIN 2"/>
    <property type="match status" value="1"/>
</dbReference>
<name>A0A0C9VIQ1_SPHS4</name>
<organism evidence="2 3">
    <name type="scientific">Sphaerobolus stellatus (strain SS14)</name>
    <dbReference type="NCBI Taxonomy" id="990650"/>
    <lineage>
        <taxon>Eukaryota</taxon>
        <taxon>Fungi</taxon>
        <taxon>Dikarya</taxon>
        <taxon>Basidiomycota</taxon>
        <taxon>Agaricomycotina</taxon>
        <taxon>Agaricomycetes</taxon>
        <taxon>Phallomycetidae</taxon>
        <taxon>Geastrales</taxon>
        <taxon>Sphaerobolaceae</taxon>
        <taxon>Sphaerobolus</taxon>
    </lineage>
</organism>
<dbReference type="SUPFAM" id="SSF69118">
    <property type="entry name" value="AhpD-like"/>
    <property type="match status" value="1"/>
</dbReference>
<keyword evidence="3" id="KW-1185">Reference proteome</keyword>
<evidence type="ECO:0000313" key="3">
    <source>
        <dbReference type="Proteomes" id="UP000054279"/>
    </source>
</evidence>
<reference evidence="2 3" key="1">
    <citation type="submission" date="2014-06" db="EMBL/GenBank/DDBJ databases">
        <title>Evolutionary Origins and Diversification of the Mycorrhizal Mutualists.</title>
        <authorList>
            <consortium name="DOE Joint Genome Institute"/>
            <consortium name="Mycorrhizal Genomics Consortium"/>
            <person name="Kohler A."/>
            <person name="Kuo A."/>
            <person name="Nagy L.G."/>
            <person name="Floudas D."/>
            <person name="Copeland A."/>
            <person name="Barry K.W."/>
            <person name="Cichocki N."/>
            <person name="Veneault-Fourrey C."/>
            <person name="LaButti K."/>
            <person name="Lindquist E.A."/>
            <person name="Lipzen A."/>
            <person name="Lundell T."/>
            <person name="Morin E."/>
            <person name="Murat C."/>
            <person name="Riley R."/>
            <person name="Ohm R."/>
            <person name="Sun H."/>
            <person name="Tunlid A."/>
            <person name="Henrissat B."/>
            <person name="Grigoriev I.V."/>
            <person name="Hibbett D.S."/>
            <person name="Martin F."/>
        </authorList>
    </citation>
    <scope>NUCLEOTIDE SEQUENCE [LARGE SCALE GENOMIC DNA]</scope>
    <source>
        <strain evidence="2 3">SS14</strain>
    </source>
</reference>
<proteinExistence type="predicted"/>
<protein>
    <submittedName>
        <fullName evidence="2">Unplaced genomic scaffold SPHSTscaffold_94, whole genome shotgun sequence</fullName>
    </submittedName>
</protein>
<evidence type="ECO:0000313" key="2">
    <source>
        <dbReference type="EMBL" id="KIJ37405.1"/>
    </source>
</evidence>
<sequence>MARVVSIELISRLATLYPTLEPGQINPWSFVAATAFSASNFPEAVPLVFQYALKELDIHSERLLLARKFRDALFKSGILSGYPKAINALVRLNGIMPDDLKDTTPLRDSRSTEELTDVGQNYFDRTYGDTAISVQNLIKEACPDLDTFSTAFAYGYVYSFAGVLSPAETSFATVAALIPSDVPRQIDWHLRGAVRNGASIEELKAVRQISIEASQAAGVRWMNEIPEIAIL</sequence>
<dbReference type="InterPro" id="IPR003779">
    <property type="entry name" value="CMD-like"/>
</dbReference>
<dbReference type="HOGENOM" id="CLU_065389_3_1_1"/>
<dbReference type="PANTHER" id="PTHR28180">
    <property type="entry name" value="CONSERVED MITOCHONDRIAL PROTEIN-RELATED"/>
    <property type="match status" value="1"/>
</dbReference>
<dbReference type="OrthoDB" id="5537330at2759"/>
<dbReference type="Proteomes" id="UP000054279">
    <property type="component" value="Unassembled WGS sequence"/>
</dbReference>
<feature type="domain" description="Carboxymuconolactone decarboxylase-like" evidence="1">
    <location>
        <begin position="143"/>
        <end position="216"/>
    </location>
</feature>
<evidence type="ECO:0000259" key="1">
    <source>
        <dbReference type="Pfam" id="PF02627"/>
    </source>
</evidence>
<gene>
    <name evidence="2" type="ORF">M422DRAFT_178037</name>
</gene>
<dbReference type="AlphaFoldDB" id="A0A0C9VIQ1"/>
<accession>A0A0C9VIQ1</accession>
<dbReference type="EMBL" id="KN837169">
    <property type="protein sequence ID" value="KIJ37405.1"/>
    <property type="molecule type" value="Genomic_DNA"/>
</dbReference>
<dbReference type="Pfam" id="PF02627">
    <property type="entry name" value="CMD"/>
    <property type="match status" value="1"/>
</dbReference>
<dbReference type="InterPro" id="IPR029032">
    <property type="entry name" value="AhpD-like"/>
</dbReference>
<dbReference type="Gene3D" id="1.20.1290.10">
    <property type="entry name" value="AhpD-like"/>
    <property type="match status" value="1"/>
</dbReference>
<dbReference type="InterPro" id="IPR052999">
    <property type="entry name" value="PTS1_Protein"/>
</dbReference>
<dbReference type="GO" id="GO:0051920">
    <property type="term" value="F:peroxiredoxin activity"/>
    <property type="evidence" value="ECO:0007669"/>
    <property type="project" value="InterPro"/>
</dbReference>